<dbReference type="Proteomes" id="UP000289340">
    <property type="component" value="Chromosome 10"/>
</dbReference>
<organism evidence="2 3">
    <name type="scientific">Glycine soja</name>
    <name type="common">Wild soybean</name>
    <dbReference type="NCBI Taxonomy" id="3848"/>
    <lineage>
        <taxon>Eukaryota</taxon>
        <taxon>Viridiplantae</taxon>
        <taxon>Streptophyta</taxon>
        <taxon>Embryophyta</taxon>
        <taxon>Tracheophyta</taxon>
        <taxon>Spermatophyta</taxon>
        <taxon>Magnoliopsida</taxon>
        <taxon>eudicotyledons</taxon>
        <taxon>Gunneridae</taxon>
        <taxon>Pentapetalae</taxon>
        <taxon>rosids</taxon>
        <taxon>fabids</taxon>
        <taxon>Fabales</taxon>
        <taxon>Fabaceae</taxon>
        <taxon>Papilionoideae</taxon>
        <taxon>50 kb inversion clade</taxon>
        <taxon>NPAAA clade</taxon>
        <taxon>indigoferoid/millettioid clade</taxon>
        <taxon>Phaseoleae</taxon>
        <taxon>Glycine</taxon>
        <taxon>Glycine subgen. Soja</taxon>
    </lineage>
</organism>
<name>A0A445IJS8_GLYSO</name>
<feature type="transmembrane region" description="Helical" evidence="1">
    <location>
        <begin position="38"/>
        <end position="55"/>
    </location>
</feature>
<proteinExistence type="predicted"/>
<accession>A0A445IJS8</accession>
<dbReference type="AlphaFoldDB" id="A0A445IJS8"/>
<gene>
    <name evidence="2" type="ORF">D0Y65_026389</name>
</gene>
<sequence>MHVHVIGFYNCIIPIVVFNLIFLRMCVLLFVFQIRFNWVFYCPHMNLVYLYYFRFNTIFVH</sequence>
<evidence type="ECO:0000313" key="2">
    <source>
        <dbReference type="EMBL" id="RZB86313.1"/>
    </source>
</evidence>
<evidence type="ECO:0000313" key="3">
    <source>
        <dbReference type="Proteomes" id="UP000289340"/>
    </source>
</evidence>
<reference evidence="2 3" key="1">
    <citation type="submission" date="2018-09" db="EMBL/GenBank/DDBJ databases">
        <title>A high-quality reference genome of wild soybean provides a powerful tool to mine soybean genomes.</title>
        <authorList>
            <person name="Xie M."/>
            <person name="Chung C.Y.L."/>
            <person name="Li M.-W."/>
            <person name="Wong F.-L."/>
            <person name="Chan T.-F."/>
            <person name="Lam H.-M."/>
        </authorList>
    </citation>
    <scope>NUCLEOTIDE SEQUENCE [LARGE SCALE GENOMIC DNA]</scope>
    <source>
        <strain evidence="3">cv. W05</strain>
        <tissue evidence="2">Hypocotyl of etiolated seedlings</tissue>
    </source>
</reference>
<dbReference type="EMBL" id="QZWG01000010">
    <property type="protein sequence ID" value="RZB86313.1"/>
    <property type="molecule type" value="Genomic_DNA"/>
</dbReference>
<evidence type="ECO:0000256" key="1">
    <source>
        <dbReference type="SAM" id="Phobius"/>
    </source>
</evidence>
<keyword evidence="1" id="KW-1133">Transmembrane helix</keyword>
<feature type="transmembrane region" description="Helical" evidence="1">
    <location>
        <begin position="6"/>
        <end position="31"/>
    </location>
</feature>
<keyword evidence="1" id="KW-0472">Membrane</keyword>
<comment type="caution">
    <text evidence="2">The sequence shown here is derived from an EMBL/GenBank/DDBJ whole genome shotgun (WGS) entry which is preliminary data.</text>
</comment>
<keyword evidence="1" id="KW-0812">Transmembrane</keyword>
<keyword evidence="3" id="KW-1185">Reference proteome</keyword>
<protein>
    <submittedName>
        <fullName evidence="2">Uncharacterized protein</fullName>
    </submittedName>
</protein>